<comment type="subcellular location">
    <subcellularLocation>
        <location evidence="1">Cell outer membrane</location>
        <topology evidence="1">Multi-pass membrane protein</topology>
    </subcellularLocation>
</comment>
<evidence type="ECO:0000256" key="7">
    <source>
        <dbReference type="ARBA" id="ARBA00023237"/>
    </source>
</evidence>
<keyword evidence="6 8" id="KW-0472">Membrane</keyword>
<evidence type="ECO:0000256" key="5">
    <source>
        <dbReference type="ARBA" id="ARBA00023077"/>
    </source>
</evidence>
<dbReference type="PANTHER" id="PTHR30069:SF40">
    <property type="entry name" value="TONB-DEPENDENT RECEPTOR NMB0964-RELATED"/>
    <property type="match status" value="1"/>
</dbReference>
<dbReference type="GO" id="GO:0015344">
    <property type="term" value="F:siderophore uptake transmembrane transporter activity"/>
    <property type="evidence" value="ECO:0007669"/>
    <property type="project" value="TreeGrafter"/>
</dbReference>
<proteinExistence type="inferred from homology"/>
<dbReference type="GO" id="GO:0009279">
    <property type="term" value="C:cell outer membrane"/>
    <property type="evidence" value="ECO:0007669"/>
    <property type="project" value="UniProtKB-SubCell"/>
</dbReference>
<evidence type="ECO:0000256" key="1">
    <source>
        <dbReference type="ARBA" id="ARBA00004571"/>
    </source>
</evidence>
<protein>
    <recommendedName>
        <fullName evidence="14">TonB-dependent receptor</fullName>
    </recommendedName>
</protein>
<dbReference type="Pfam" id="PF07715">
    <property type="entry name" value="Plug"/>
    <property type="match status" value="1"/>
</dbReference>
<comment type="caution">
    <text evidence="12">The sequence shown here is derived from an EMBL/GenBank/DDBJ whole genome shotgun (WGS) entry which is preliminary data.</text>
</comment>
<name>A0A2K0XPZ0_9BACT</name>
<gene>
    <name evidence="12" type="ORF">BFS16_01680</name>
</gene>
<evidence type="ECO:0000313" key="13">
    <source>
        <dbReference type="Proteomes" id="UP000236634"/>
    </source>
</evidence>
<accession>A0A2K0XPZ0</accession>
<evidence type="ECO:0000259" key="11">
    <source>
        <dbReference type="Pfam" id="PF07715"/>
    </source>
</evidence>
<dbReference type="InterPro" id="IPR036942">
    <property type="entry name" value="Beta-barrel_TonB_sf"/>
</dbReference>
<dbReference type="EMBL" id="NBAX01000001">
    <property type="protein sequence ID" value="PNP96605.1"/>
    <property type="molecule type" value="Genomic_DNA"/>
</dbReference>
<feature type="domain" description="TonB-dependent receptor-like beta-barrel" evidence="10">
    <location>
        <begin position="352"/>
        <end position="775"/>
    </location>
</feature>
<sequence>MKKTNLCLILLFLGMEMTPVKGAATDRNNYAINSDTSAHRQSLVVDTFSHMNNTRGFLSYNIQELSLRQGPTIGETLGRIPGIQHLSFGPNVGLPVIRSLSGHRVNILADGLSVSNLSGISPTFGLDIDQDKWTDVEISKHSASVLYGGGAIGGAVNMHSQLVPMHVPTGYVTGTAVLDFGSNSGSRLSFSLNGRIGQHYLWHIGALYHHVKEVSIPGSTKATLANDTSLMESNPVLQRMMQRSVVTGRRLNYSLFPYISESGRWNIDPAKQNYDDLFTFQSEEILSGKTIQNTPNPFYVPGQDPQRDRYVQIPHQFVDYGTVEYQKIPNSYRRGNAVETGMSYVSQHVKVGAGYQYHHSNYGTPIFARTLTEVATTSLHAQDPNAGRPEDYVGVNARNDQHIGRIETELLNVLPYFPTVKLQGLVQYANDQELLGSEIGNQFKTLRQNTRFELHQQRLKFWTGITGADFIYQRMEGEGSARYLPNHQSLCWGLFSMQYFDYQFIHAALGYRHEQVYRKLIDDAVFSTQEGWQDQRAHDKRFALHQFSATLRGDLWKVGYLSAHYNYSERAPEINELYAQGTHFALLAHEQGDETLQKESAHQMEFEAGVLWKGLHFSFTFYDSYYKNYLYLSSLGFTPNGLTLRKWRAANTNILGFETALGYDMDLRSWGQWSMNVFYDWVKNKEWCVDEEHLVTSDVYMPHQPISRVGCNFTGKWRQFTALLDVDHYFPKTFLSQQILPEYALPRYTMMNARLGYTLEIAKVGVEFYLYGKNLLNEDCRPHYSLVSFLAPLPGINIGGGMKFNF</sequence>
<feature type="chain" id="PRO_5014360498" description="TonB-dependent receptor" evidence="9">
    <location>
        <begin position="24"/>
        <end position="806"/>
    </location>
</feature>
<keyword evidence="3" id="KW-1134">Transmembrane beta strand</keyword>
<feature type="domain" description="TonB-dependent receptor plug" evidence="11">
    <location>
        <begin position="61"/>
        <end position="155"/>
    </location>
</feature>
<reference evidence="12 13" key="1">
    <citation type="submission" date="2017-03" db="EMBL/GenBank/DDBJ databases">
        <authorList>
            <person name="Afonso C.L."/>
            <person name="Miller P.J."/>
            <person name="Scott M.A."/>
            <person name="Spackman E."/>
            <person name="Goraichik I."/>
            <person name="Dimitrov K.M."/>
            <person name="Suarez D.L."/>
            <person name="Swayne D.E."/>
        </authorList>
    </citation>
    <scope>NUCLEOTIDE SEQUENCE [LARGE SCALE GENOMIC DNA]</scope>
    <source>
        <strain evidence="12 13">DNF00076</strain>
    </source>
</reference>
<dbReference type="InterPro" id="IPR039426">
    <property type="entry name" value="TonB-dep_rcpt-like"/>
</dbReference>
<feature type="signal peptide" evidence="9">
    <location>
        <begin position="1"/>
        <end position="23"/>
    </location>
</feature>
<dbReference type="InterPro" id="IPR000531">
    <property type="entry name" value="Beta-barrel_TonB"/>
</dbReference>
<evidence type="ECO:0000256" key="8">
    <source>
        <dbReference type="RuleBase" id="RU003357"/>
    </source>
</evidence>
<dbReference type="InterPro" id="IPR037066">
    <property type="entry name" value="Plug_dom_sf"/>
</dbReference>
<dbReference type="AlphaFoldDB" id="A0A2K0XPZ0"/>
<evidence type="ECO:0000259" key="10">
    <source>
        <dbReference type="Pfam" id="PF00593"/>
    </source>
</evidence>
<evidence type="ECO:0000313" key="12">
    <source>
        <dbReference type="EMBL" id="PNP96605.1"/>
    </source>
</evidence>
<keyword evidence="4" id="KW-0812">Transmembrane</keyword>
<evidence type="ECO:0000256" key="4">
    <source>
        <dbReference type="ARBA" id="ARBA00022692"/>
    </source>
</evidence>
<evidence type="ECO:0008006" key="14">
    <source>
        <dbReference type="Google" id="ProtNLM"/>
    </source>
</evidence>
<dbReference type="SUPFAM" id="SSF56935">
    <property type="entry name" value="Porins"/>
    <property type="match status" value="1"/>
</dbReference>
<dbReference type="Gene3D" id="2.40.170.20">
    <property type="entry name" value="TonB-dependent receptor, beta-barrel domain"/>
    <property type="match status" value="1"/>
</dbReference>
<dbReference type="GO" id="GO:0044718">
    <property type="term" value="P:siderophore transmembrane transport"/>
    <property type="evidence" value="ECO:0007669"/>
    <property type="project" value="TreeGrafter"/>
</dbReference>
<evidence type="ECO:0000256" key="2">
    <source>
        <dbReference type="ARBA" id="ARBA00022448"/>
    </source>
</evidence>
<evidence type="ECO:0000256" key="6">
    <source>
        <dbReference type="ARBA" id="ARBA00023136"/>
    </source>
</evidence>
<keyword evidence="9" id="KW-0732">Signal</keyword>
<keyword evidence="7" id="KW-0998">Cell outer membrane</keyword>
<dbReference type="RefSeq" id="WP_103002540.1">
    <property type="nucleotide sequence ID" value="NZ_NBAX01000001.1"/>
</dbReference>
<dbReference type="Proteomes" id="UP000236634">
    <property type="component" value="Unassembled WGS sequence"/>
</dbReference>
<dbReference type="Pfam" id="PF00593">
    <property type="entry name" value="TonB_dep_Rec_b-barrel"/>
    <property type="match status" value="1"/>
</dbReference>
<dbReference type="Gene3D" id="2.170.130.10">
    <property type="entry name" value="TonB-dependent receptor, plug domain"/>
    <property type="match status" value="1"/>
</dbReference>
<evidence type="ECO:0000256" key="3">
    <source>
        <dbReference type="ARBA" id="ARBA00022452"/>
    </source>
</evidence>
<dbReference type="InterPro" id="IPR012910">
    <property type="entry name" value="Plug_dom"/>
</dbReference>
<keyword evidence="5 8" id="KW-0798">TonB box</keyword>
<comment type="similarity">
    <text evidence="8">Belongs to the TonB-dependent receptor family.</text>
</comment>
<organism evidence="12 13">
    <name type="scientific">Hoylesella timonensis</name>
    <dbReference type="NCBI Taxonomy" id="386414"/>
    <lineage>
        <taxon>Bacteria</taxon>
        <taxon>Pseudomonadati</taxon>
        <taxon>Bacteroidota</taxon>
        <taxon>Bacteroidia</taxon>
        <taxon>Bacteroidales</taxon>
        <taxon>Prevotellaceae</taxon>
        <taxon>Hoylesella</taxon>
    </lineage>
</organism>
<dbReference type="PANTHER" id="PTHR30069">
    <property type="entry name" value="TONB-DEPENDENT OUTER MEMBRANE RECEPTOR"/>
    <property type="match status" value="1"/>
</dbReference>
<evidence type="ECO:0000256" key="9">
    <source>
        <dbReference type="SAM" id="SignalP"/>
    </source>
</evidence>
<keyword evidence="2" id="KW-0813">Transport</keyword>